<keyword evidence="2" id="KW-0456">Lyase</keyword>
<dbReference type="CDD" id="cd03416">
    <property type="entry name" value="CbiX_SirB_N"/>
    <property type="match status" value="1"/>
</dbReference>
<dbReference type="Pfam" id="PF01903">
    <property type="entry name" value="CbiX"/>
    <property type="match status" value="2"/>
</dbReference>
<dbReference type="InterPro" id="IPR050963">
    <property type="entry name" value="Sirohydro_Cobaltochel/CbiX"/>
</dbReference>
<evidence type="ECO:0000313" key="4">
    <source>
        <dbReference type="Proteomes" id="UP001556040"/>
    </source>
</evidence>
<reference evidence="3 4" key="1">
    <citation type="journal article" date="1979" name="Int. J. Syst. Evol. Microbiol.">
        <title>Bacillus globisporus subsp. marinus subsp. nov.</title>
        <authorList>
            <person name="Liu H."/>
        </authorList>
    </citation>
    <scope>NUCLEOTIDE SEQUENCE [LARGE SCALE GENOMIC DNA]</scope>
    <source>
        <strain evidence="3 4">DSM 1297</strain>
    </source>
</reference>
<dbReference type="Proteomes" id="UP001556040">
    <property type="component" value="Unassembled WGS sequence"/>
</dbReference>
<dbReference type="InterPro" id="IPR002762">
    <property type="entry name" value="CbiX-like"/>
</dbReference>
<organism evidence="3 4">
    <name type="scientific">Jeotgalibacillus marinus</name>
    <dbReference type="NCBI Taxonomy" id="86667"/>
    <lineage>
        <taxon>Bacteria</taxon>
        <taxon>Bacillati</taxon>
        <taxon>Bacillota</taxon>
        <taxon>Bacilli</taxon>
        <taxon>Bacillales</taxon>
        <taxon>Caryophanaceae</taxon>
        <taxon>Jeotgalibacillus</taxon>
    </lineage>
</organism>
<dbReference type="RefSeq" id="WP_367777603.1">
    <property type="nucleotide sequence ID" value="NZ_JBFMIA010000001.1"/>
</dbReference>
<evidence type="ECO:0000313" key="3">
    <source>
        <dbReference type="EMBL" id="MEW9500324.1"/>
    </source>
</evidence>
<name>A0ABV3PZ08_9BACL</name>
<evidence type="ECO:0000256" key="2">
    <source>
        <dbReference type="ARBA" id="ARBA00023239"/>
    </source>
</evidence>
<dbReference type="Gene3D" id="3.40.50.1400">
    <property type="match status" value="2"/>
</dbReference>
<comment type="caution">
    <text evidence="3">The sequence shown here is derived from an EMBL/GenBank/DDBJ whole genome shotgun (WGS) entry which is preliminary data.</text>
</comment>
<dbReference type="PANTHER" id="PTHR33542">
    <property type="entry name" value="SIROHYDROCHLORIN FERROCHELATASE, CHLOROPLASTIC"/>
    <property type="match status" value="1"/>
</dbReference>
<evidence type="ECO:0000256" key="1">
    <source>
        <dbReference type="ARBA" id="ARBA00022723"/>
    </source>
</evidence>
<protein>
    <submittedName>
        <fullName evidence="3">Sirohydrochlorin chelatase</fullName>
    </submittedName>
</protein>
<keyword evidence="4" id="KW-1185">Reference proteome</keyword>
<dbReference type="PANTHER" id="PTHR33542:SF3">
    <property type="entry name" value="SIROHYDROCHLORIN FERROCHELATASE, CHLOROPLASTIC"/>
    <property type="match status" value="1"/>
</dbReference>
<dbReference type="CDD" id="cd03414">
    <property type="entry name" value="CbiX_SirB_C"/>
    <property type="match status" value="1"/>
</dbReference>
<dbReference type="EMBL" id="JBFMIA010000001">
    <property type="protein sequence ID" value="MEW9500324.1"/>
    <property type="molecule type" value="Genomic_DNA"/>
</dbReference>
<keyword evidence="1" id="KW-0479">Metal-binding</keyword>
<sequence>MKAILYVSHGTRSKQGAEEVRRFLESVIDLVEVPIQEISFLELTKPFIGEGFEQCVNRGATEISVVPLFLLAAGHIKKDIPDSLIPLRKKYPHIKVKVAPPFSVQDRILNAIGELVRSVVHDVNLEDSILIVGRGSSDLAIHDAFTRISRGIKEKLGVRNIQVCYLAAASPTFTVGLETIIQKARGERVIVVPYLLFPGLLLSEIIKEVNKRRNQGQSIVHTGPLSSHRVIKDIVIDRALG</sequence>
<dbReference type="SUPFAM" id="SSF53800">
    <property type="entry name" value="Chelatase"/>
    <property type="match status" value="1"/>
</dbReference>
<accession>A0ABV3PZ08</accession>
<gene>
    <name evidence="3" type="ORF">AB1471_00755</name>
</gene>
<proteinExistence type="predicted"/>